<gene>
    <name evidence="10" type="ORF">GCM10011399_09300</name>
</gene>
<dbReference type="GO" id="GO:0022857">
    <property type="term" value="F:transmembrane transporter activity"/>
    <property type="evidence" value="ECO:0007669"/>
    <property type="project" value="InterPro"/>
</dbReference>
<dbReference type="PROSITE" id="PS50850">
    <property type="entry name" value="MFS"/>
    <property type="match status" value="1"/>
</dbReference>
<dbReference type="InterPro" id="IPR036388">
    <property type="entry name" value="WH-like_DNA-bd_sf"/>
</dbReference>
<dbReference type="CDD" id="cd17502">
    <property type="entry name" value="MFS_Azr1_MDR_like"/>
    <property type="match status" value="1"/>
</dbReference>
<sequence>MSIASPAAAPTTGLSQRQIMVVFSGLLAGSFLAALDQTIVATALPTIVRDLGNASQLSWVVTAYLLTSTIATALWGRLSDLFGRKRLFQLCIIIFLIGSALSGLSETMWELIAFRAIQGIGGGGLMVLSQTIIGDIVPPRDRGRYQGLFGATFGVASVAGPLIGGFFVDTLSWHWVFYINLPIGVAALIVTSIALPELRGSGKGHVDFVGATLVGAGVACVVLATSLGGTTFAWSSPFIIGLLVAAVVLLVAFVLVERTAENAILPTRLFKIPVFAVSSAMAFIVGAAMLGSLTYLPTYFQVVKGSTPTVSGLQMLPLMAGLLLTSTLSGQLISRTGRYKIFPIVGSFLMAVGLFLLSTMGVDTSIFAASIYMLVFGLGLGMIMQVLTIVVQNVVDYEDLGAATSGVSFFRSMGSVVGVAIFGTVYANRLDDNLANATTEAEKVAGYANAIHLIFLVAIPVALIAFALSWFLKEVPLRSTSTQTDPGATLGVPQAVSSEEELGRALSRLLQRENVVEVYRRLAVAANLQLTPGATWLLARIARVREGTENRHWPDDPSEKLLGWRGELEQAGLVIPGNPLHLTPAGVDAADRLLIARRASIENLVADWSPEQNAQLVALVNTLADHVQGQEKDAQIERSA</sequence>
<evidence type="ECO:0000256" key="5">
    <source>
        <dbReference type="ARBA" id="ARBA00022692"/>
    </source>
</evidence>
<dbReference type="InterPro" id="IPR011701">
    <property type="entry name" value="MFS"/>
</dbReference>
<feature type="transmembrane region" description="Helical" evidence="8">
    <location>
        <begin position="56"/>
        <end position="75"/>
    </location>
</feature>
<feature type="transmembrane region" description="Helical" evidence="8">
    <location>
        <begin position="268"/>
        <end position="295"/>
    </location>
</feature>
<dbReference type="Gene3D" id="1.20.1250.20">
    <property type="entry name" value="MFS general substrate transporter like domains"/>
    <property type="match status" value="1"/>
</dbReference>
<keyword evidence="3" id="KW-0813">Transport</keyword>
<comment type="caution">
    <text evidence="10">The sequence shown here is derived from an EMBL/GenBank/DDBJ whole genome shotgun (WGS) entry which is preliminary data.</text>
</comment>
<dbReference type="FunFam" id="1.20.1250.20:FF:000231">
    <property type="entry name" value="EmrB/QacA subfamily drug resistance transporter"/>
    <property type="match status" value="1"/>
</dbReference>
<dbReference type="SUPFAM" id="SSF103473">
    <property type="entry name" value="MFS general substrate transporter"/>
    <property type="match status" value="2"/>
</dbReference>
<dbReference type="RefSeq" id="WP_203585894.1">
    <property type="nucleotide sequence ID" value="NZ_BMGP01000002.1"/>
</dbReference>
<dbReference type="FunFam" id="1.20.1720.10:FF:000004">
    <property type="entry name" value="EmrB/QacA family drug resistance transporter"/>
    <property type="match status" value="1"/>
</dbReference>
<proteinExistence type="inferred from homology"/>
<dbReference type="InterPro" id="IPR004638">
    <property type="entry name" value="EmrB-like"/>
</dbReference>
<comment type="similarity">
    <text evidence="2">Belongs to the major facilitator superfamily. TCR/Tet family.</text>
</comment>
<evidence type="ECO:0000256" key="2">
    <source>
        <dbReference type="ARBA" id="ARBA00007520"/>
    </source>
</evidence>
<name>A0A917EUU9_9MICO</name>
<dbReference type="PRINTS" id="PR01036">
    <property type="entry name" value="TCRTETB"/>
</dbReference>
<feature type="transmembrane region" description="Helical" evidence="8">
    <location>
        <begin position="315"/>
        <end position="334"/>
    </location>
</feature>
<dbReference type="GO" id="GO:0005886">
    <property type="term" value="C:plasma membrane"/>
    <property type="evidence" value="ECO:0007669"/>
    <property type="project" value="UniProtKB-SubCell"/>
</dbReference>
<feature type="transmembrane region" description="Helical" evidence="8">
    <location>
        <begin position="111"/>
        <end position="133"/>
    </location>
</feature>
<organism evidence="10 11">
    <name type="scientific">Subtercola lobariae</name>
    <dbReference type="NCBI Taxonomy" id="1588641"/>
    <lineage>
        <taxon>Bacteria</taxon>
        <taxon>Bacillati</taxon>
        <taxon>Actinomycetota</taxon>
        <taxon>Actinomycetes</taxon>
        <taxon>Micrococcales</taxon>
        <taxon>Microbacteriaceae</taxon>
        <taxon>Subtercola</taxon>
    </lineage>
</organism>
<feature type="transmembrane region" description="Helical" evidence="8">
    <location>
        <begin position="87"/>
        <end position="105"/>
    </location>
</feature>
<evidence type="ECO:0000256" key="8">
    <source>
        <dbReference type="SAM" id="Phobius"/>
    </source>
</evidence>
<keyword evidence="4" id="KW-1003">Cell membrane</keyword>
<dbReference type="PANTHER" id="PTHR23501">
    <property type="entry name" value="MAJOR FACILITATOR SUPERFAMILY"/>
    <property type="match status" value="1"/>
</dbReference>
<dbReference type="Proteomes" id="UP000598775">
    <property type="component" value="Unassembled WGS sequence"/>
</dbReference>
<evidence type="ECO:0000313" key="11">
    <source>
        <dbReference type="Proteomes" id="UP000598775"/>
    </source>
</evidence>
<evidence type="ECO:0000259" key="9">
    <source>
        <dbReference type="PROSITE" id="PS50850"/>
    </source>
</evidence>
<evidence type="ECO:0000256" key="1">
    <source>
        <dbReference type="ARBA" id="ARBA00004651"/>
    </source>
</evidence>
<keyword evidence="6 8" id="KW-1133">Transmembrane helix</keyword>
<evidence type="ECO:0000313" key="10">
    <source>
        <dbReference type="EMBL" id="GGF17719.1"/>
    </source>
</evidence>
<dbReference type="Gene3D" id="1.10.10.10">
    <property type="entry name" value="Winged helix-like DNA-binding domain superfamily/Winged helix DNA-binding domain"/>
    <property type="match status" value="1"/>
</dbReference>
<feature type="transmembrane region" description="Helical" evidence="8">
    <location>
        <begin position="366"/>
        <end position="395"/>
    </location>
</feature>
<keyword evidence="5 8" id="KW-0812">Transmembrane</keyword>
<feature type="domain" description="Major facilitator superfamily (MFS) profile" evidence="9">
    <location>
        <begin position="22"/>
        <end position="477"/>
    </location>
</feature>
<feature type="transmembrane region" description="Helical" evidence="8">
    <location>
        <begin position="21"/>
        <end position="44"/>
    </location>
</feature>
<protein>
    <submittedName>
        <fullName evidence="10">EmrB/QacA family drug resistance transporter</fullName>
    </submittedName>
</protein>
<dbReference type="Pfam" id="PF07690">
    <property type="entry name" value="MFS_1"/>
    <property type="match status" value="2"/>
</dbReference>
<dbReference type="Gene3D" id="1.20.1720.10">
    <property type="entry name" value="Multidrug resistance protein D"/>
    <property type="match status" value="1"/>
</dbReference>
<accession>A0A917EUU9</accession>
<evidence type="ECO:0000256" key="4">
    <source>
        <dbReference type="ARBA" id="ARBA00022475"/>
    </source>
</evidence>
<reference evidence="10 11" key="1">
    <citation type="journal article" date="2014" name="Int. J. Syst. Evol. Microbiol.">
        <title>Complete genome sequence of Corynebacterium casei LMG S-19264T (=DSM 44701T), isolated from a smear-ripened cheese.</title>
        <authorList>
            <consortium name="US DOE Joint Genome Institute (JGI-PGF)"/>
            <person name="Walter F."/>
            <person name="Albersmeier A."/>
            <person name="Kalinowski J."/>
            <person name="Ruckert C."/>
        </authorList>
    </citation>
    <scope>NUCLEOTIDE SEQUENCE [LARGE SCALE GENOMIC DNA]</scope>
    <source>
        <strain evidence="10 11">CGMCC 1.12976</strain>
    </source>
</reference>
<evidence type="ECO:0000256" key="3">
    <source>
        <dbReference type="ARBA" id="ARBA00022448"/>
    </source>
</evidence>
<dbReference type="EMBL" id="BMGP01000002">
    <property type="protein sequence ID" value="GGF17719.1"/>
    <property type="molecule type" value="Genomic_DNA"/>
</dbReference>
<evidence type="ECO:0000256" key="6">
    <source>
        <dbReference type="ARBA" id="ARBA00022989"/>
    </source>
</evidence>
<feature type="transmembrane region" description="Helical" evidence="8">
    <location>
        <begin position="447"/>
        <end position="472"/>
    </location>
</feature>
<dbReference type="AlphaFoldDB" id="A0A917EUU9"/>
<feature type="transmembrane region" description="Helical" evidence="8">
    <location>
        <begin position="173"/>
        <end position="196"/>
    </location>
</feature>
<dbReference type="InterPro" id="IPR020846">
    <property type="entry name" value="MFS_dom"/>
</dbReference>
<feature type="transmembrane region" description="Helical" evidence="8">
    <location>
        <begin position="145"/>
        <end position="167"/>
    </location>
</feature>
<keyword evidence="11" id="KW-1185">Reference proteome</keyword>
<feature type="transmembrane region" description="Helical" evidence="8">
    <location>
        <begin position="208"/>
        <end position="228"/>
    </location>
</feature>
<feature type="transmembrane region" description="Helical" evidence="8">
    <location>
        <begin position="407"/>
        <end position="427"/>
    </location>
</feature>
<feature type="transmembrane region" description="Helical" evidence="8">
    <location>
        <begin position="341"/>
        <end position="360"/>
    </location>
</feature>
<comment type="subcellular location">
    <subcellularLocation>
        <location evidence="1">Cell membrane</location>
        <topology evidence="1">Multi-pass membrane protein</topology>
    </subcellularLocation>
</comment>
<dbReference type="InterPro" id="IPR036259">
    <property type="entry name" value="MFS_trans_sf"/>
</dbReference>
<dbReference type="PANTHER" id="PTHR23501:SF197">
    <property type="entry name" value="COMD"/>
    <property type="match status" value="1"/>
</dbReference>
<dbReference type="NCBIfam" id="TIGR00711">
    <property type="entry name" value="efflux_EmrB"/>
    <property type="match status" value="1"/>
</dbReference>
<evidence type="ECO:0000256" key="7">
    <source>
        <dbReference type="ARBA" id="ARBA00023136"/>
    </source>
</evidence>
<keyword evidence="7 8" id="KW-0472">Membrane</keyword>
<feature type="transmembrane region" description="Helical" evidence="8">
    <location>
        <begin position="234"/>
        <end position="256"/>
    </location>
</feature>